<dbReference type="OrthoDB" id="7283160at2"/>
<dbReference type="STRING" id="525640.SAMN04487971_1293"/>
<evidence type="ECO:0000313" key="3">
    <source>
        <dbReference type="EMBL" id="SDL84214.1"/>
    </source>
</evidence>
<evidence type="ECO:0000313" key="4">
    <source>
        <dbReference type="Proteomes" id="UP000199555"/>
    </source>
</evidence>
<sequence>MAELNILNPNPPEFEQFLYAPVGEDRNGYVVTVLSTLARLGLDPWKETAELVTLEREAARTRLGLLLSRFRDVPALGSDHGKVARELSLLLPNSPPTPSSMQADETSAPDRPASRGAIWTILAIALVLLQMLFVGGSGPGSGSGE</sequence>
<reference evidence="4" key="1">
    <citation type="submission" date="2016-10" db="EMBL/GenBank/DDBJ databases">
        <authorList>
            <person name="Varghese N."/>
            <person name="Submissions S."/>
        </authorList>
    </citation>
    <scope>NUCLEOTIDE SEQUENCE [LARGE SCALE GENOMIC DNA]</scope>
    <source>
        <strain evidence="4">CGMCC 1.7655</strain>
    </source>
</reference>
<gene>
    <name evidence="3" type="ORF">SAMN04487971_1293</name>
</gene>
<evidence type="ECO:0000256" key="2">
    <source>
        <dbReference type="SAM" id="Phobius"/>
    </source>
</evidence>
<keyword evidence="2" id="KW-1133">Transmembrane helix</keyword>
<keyword evidence="4" id="KW-1185">Reference proteome</keyword>
<protein>
    <submittedName>
        <fullName evidence="3">Uncharacterized protein</fullName>
    </submittedName>
</protein>
<dbReference type="Proteomes" id="UP000199555">
    <property type="component" value="Unassembled WGS sequence"/>
</dbReference>
<dbReference type="AlphaFoldDB" id="A0A1G9NCP8"/>
<organism evidence="3 4">
    <name type="scientific">Paracoccus chinensis</name>
    <dbReference type="NCBI Taxonomy" id="525640"/>
    <lineage>
        <taxon>Bacteria</taxon>
        <taxon>Pseudomonadati</taxon>
        <taxon>Pseudomonadota</taxon>
        <taxon>Alphaproteobacteria</taxon>
        <taxon>Rhodobacterales</taxon>
        <taxon>Paracoccaceae</taxon>
        <taxon>Paracoccus</taxon>
    </lineage>
</organism>
<feature type="region of interest" description="Disordered" evidence="1">
    <location>
        <begin position="92"/>
        <end position="112"/>
    </location>
</feature>
<feature type="transmembrane region" description="Helical" evidence="2">
    <location>
        <begin position="117"/>
        <end position="136"/>
    </location>
</feature>
<evidence type="ECO:0000256" key="1">
    <source>
        <dbReference type="SAM" id="MobiDB-lite"/>
    </source>
</evidence>
<proteinExistence type="predicted"/>
<keyword evidence="2" id="KW-0472">Membrane</keyword>
<accession>A0A1G9NCP8</accession>
<dbReference type="EMBL" id="FNGE01000029">
    <property type="protein sequence ID" value="SDL84214.1"/>
    <property type="molecule type" value="Genomic_DNA"/>
</dbReference>
<dbReference type="RefSeq" id="WP_090757379.1">
    <property type="nucleotide sequence ID" value="NZ_FNGE01000029.1"/>
</dbReference>
<name>A0A1G9NCP8_9RHOB</name>
<keyword evidence="2" id="KW-0812">Transmembrane</keyword>